<dbReference type="Pfam" id="PF14833">
    <property type="entry name" value="NAD_binding_11"/>
    <property type="match status" value="1"/>
</dbReference>
<dbReference type="InterPro" id="IPR029154">
    <property type="entry name" value="HIBADH-like_NADP-bd"/>
</dbReference>
<dbReference type="InterPro" id="IPR013328">
    <property type="entry name" value="6PGD_dom2"/>
</dbReference>
<dbReference type="Proteomes" id="UP001595823">
    <property type="component" value="Unassembled WGS sequence"/>
</dbReference>
<keyword evidence="2 6" id="KW-0560">Oxidoreductase</keyword>
<dbReference type="PROSITE" id="PS00895">
    <property type="entry name" value="3_HYDROXYISOBUT_DH"/>
    <property type="match status" value="1"/>
</dbReference>
<sequence length="296" mass="30024">MSKVGFIGLGIMGAPMAGHLVKAGHDVTVFDLDKDAVAKLESQGAKGADSIAAAVSGAEAVVTMVPADPHVEAVYLGEDGVVANAPRGALLVDMSTIRPDTSVKVGEAAKAAGQRFVDGPVSGGQAGAEEAVLSIMVGGEDADVEAARPYFEIMGKTISHVGPLGAGQAVKAANQLLVGGIIALNAEAIVLMEGAGVDIESGLDALAGGLAGSTVLQRKRENFLKRSYDPGFRIDLHHKDMGIIVESARKADVALPLAGQVAQLVASARKLGLGDRDHSALLAVIETINGRDAAGK</sequence>
<dbReference type="InterPro" id="IPR006398">
    <property type="entry name" value="Tartro_sem_red"/>
</dbReference>
<feature type="domain" description="6-phosphogluconate dehydrogenase NADP-binding" evidence="4">
    <location>
        <begin position="3"/>
        <end position="162"/>
    </location>
</feature>
<comment type="caution">
    <text evidence="6">The sequence shown here is derived from an EMBL/GenBank/DDBJ whole genome shotgun (WGS) entry which is preliminary data.</text>
</comment>
<evidence type="ECO:0000259" key="4">
    <source>
        <dbReference type="Pfam" id="PF03446"/>
    </source>
</evidence>
<proteinExistence type="inferred from homology"/>
<name>A0ABV8U3V9_9ACTN</name>
<dbReference type="GO" id="GO:0008679">
    <property type="term" value="F:2-hydroxy-3-oxopropionate reductase activity"/>
    <property type="evidence" value="ECO:0007669"/>
    <property type="project" value="UniProtKB-EC"/>
</dbReference>
<organism evidence="6 7">
    <name type="scientific">Salininema proteolyticum</name>
    <dbReference type="NCBI Taxonomy" id="1607685"/>
    <lineage>
        <taxon>Bacteria</taxon>
        <taxon>Bacillati</taxon>
        <taxon>Actinomycetota</taxon>
        <taxon>Actinomycetes</taxon>
        <taxon>Glycomycetales</taxon>
        <taxon>Glycomycetaceae</taxon>
        <taxon>Salininema</taxon>
    </lineage>
</organism>
<dbReference type="SUPFAM" id="SSF48179">
    <property type="entry name" value="6-phosphogluconate dehydrogenase C-terminal domain-like"/>
    <property type="match status" value="1"/>
</dbReference>
<dbReference type="Pfam" id="PF03446">
    <property type="entry name" value="NAD_binding_2"/>
    <property type="match status" value="1"/>
</dbReference>
<dbReference type="EMBL" id="JBHSDK010000058">
    <property type="protein sequence ID" value="MFC4337707.1"/>
    <property type="molecule type" value="Genomic_DNA"/>
</dbReference>
<dbReference type="EC" id="1.1.1.60" evidence="6"/>
<protein>
    <submittedName>
        <fullName evidence="6">2-hydroxy-3-oxopropionate reductase</fullName>
        <ecNumber evidence="6">1.1.1.60</ecNumber>
    </submittedName>
</protein>
<dbReference type="PANTHER" id="PTHR43060:SF15">
    <property type="entry name" value="3-HYDROXYISOBUTYRATE DEHYDROGENASE-LIKE 1, MITOCHONDRIAL-RELATED"/>
    <property type="match status" value="1"/>
</dbReference>
<evidence type="ECO:0000256" key="3">
    <source>
        <dbReference type="ARBA" id="ARBA00023027"/>
    </source>
</evidence>
<feature type="domain" description="3-hydroxyisobutyrate dehydrogenase-like NAD-binding" evidence="5">
    <location>
        <begin position="165"/>
        <end position="284"/>
    </location>
</feature>
<dbReference type="NCBIfam" id="TIGR01505">
    <property type="entry name" value="tartro_sem_red"/>
    <property type="match status" value="1"/>
</dbReference>
<dbReference type="RefSeq" id="WP_380624961.1">
    <property type="nucleotide sequence ID" value="NZ_JBHSDK010000058.1"/>
</dbReference>
<dbReference type="SUPFAM" id="SSF51735">
    <property type="entry name" value="NAD(P)-binding Rossmann-fold domains"/>
    <property type="match status" value="1"/>
</dbReference>
<evidence type="ECO:0000313" key="6">
    <source>
        <dbReference type="EMBL" id="MFC4337707.1"/>
    </source>
</evidence>
<dbReference type="InterPro" id="IPR002204">
    <property type="entry name" value="3-OH-isobutyrate_DH-rel_CS"/>
</dbReference>
<dbReference type="InterPro" id="IPR006115">
    <property type="entry name" value="6PGDH_NADP-bd"/>
</dbReference>
<dbReference type="PANTHER" id="PTHR43060">
    <property type="entry name" value="3-HYDROXYISOBUTYRATE DEHYDROGENASE-LIKE 1, MITOCHONDRIAL-RELATED"/>
    <property type="match status" value="1"/>
</dbReference>
<gene>
    <name evidence="6" type="ORF">ACFPET_21160</name>
</gene>
<evidence type="ECO:0000256" key="2">
    <source>
        <dbReference type="ARBA" id="ARBA00023002"/>
    </source>
</evidence>
<keyword evidence="7" id="KW-1185">Reference proteome</keyword>
<comment type="similarity">
    <text evidence="1">Belongs to the HIBADH-related family.</text>
</comment>
<dbReference type="PIRSF" id="PIRSF000103">
    <property type="entry name" value="HIBADH"/>
    <property type="match status" value="1"/>
</dbReference>
<dbReference type="Gene3D" id="1.10.1040.10">
    <property type="entry name" value="N-(1-d-carboxylethyl)-l-norvaline Dehydrogenase, domain 2"/>
    <property type="match status" value="1"/>
</dbReference>
<dbReference type="InterPro" id="IPR008927">
    <property type="entry name" value="6-PGluconate_DH-like_C_sf"/>
</dbReference>
<evidence type="ECO:0000256" key="1">
    <source>
        <dbReference type="ARBA" id="ARBA00009080"/>
    </source>
</evidence>
<reference evidence="7" key="1">
    <citation type="journal article" date="2019" name="Int. J. Syst. Evol. Microbiol.">
        <title>The Global Catalogue of Microorganisms (GCM) 10K type strain sequencing project: providing services to taxonomists for standard genome sequencing and annotation.</title>
        <authorList>
            <consortium name="The Broad Institute Genomics Platform"/>
            <consortium name="The Broad Institute Genome Sequencing Center for Infectious Disease"/>
            <person name="Wu L."/>
            <person name="Ma J."/>
        </authorList>
    </citation>
    <scope>NUCLEOTIDE SEQUENCE [LARGE SCALE GENOMIC DNA]</scope>
    <source>
        <strain evidence="7">IBRC-M 10908</strain>
    </source>
</reference>
<accession>A0ABV8U3V9</accession>
<evidence type="ECO:0000259" key="5">
    <source>
        <dbReference type="Pfam" id="PF14833"/>
    </source>
</evidence>
<evidence type="ECO:0000313" key="7">
    <source>
        <dbReference type="Proteomes" id="UP001595823"/>
    </source>
</evidence>
<dbReference type="InterPro" id="IPR036291">
    <property type="entry name" value="NAD(P)-bd_dom_sf"/>
</dbReference>
<keyword evidence="3" id="KW-0520">NAD</keyword>
<dbReference type="Gene3D" id="3.40.50.720">
    <property type="entry name" value="NAD(P)-binding Rossmann-like Domain"/>
    <property type="match status" value="1"/>
</dbReference>
<dbReference type="InterPro" id="IPR015815">
    <property type="entry name" value="HIBADH-related"/>
</dbReference>